<dbReference type="RefSeq" id="XP_023163700.1">
    <property type="nucleotide sequence ID" value="XM_023307932.2"/>
</dbReference>
<dbReference type="Gene3D" id="1.20.930.10">
    <property type="entry name" value="Conserved domain common to transcription factors TFIIS, elongin A, CRSP70"/>
    <property type="match status" value="1"/>
</dbReference>
<dbReference type="CDD" id="cd05834">
    <property type="entry name" value="PWWP_HRP"/>
    <property type="match status" value="1"/>
</dbReference>
<accession>A0A6J1LAC7</accession>
<dbReference type="Pfam" id="PF00855">
    <property type="entry name" value="PWWP"/>
    <property type="match status" value="1"/>
</dbReference>
<feature type="compositionally biased region" description="Low complexity" evidence="5">
    <location>
        <begin position="112"/>
        <end position="140"/>
    </location>
</feature>
<comment type="similarity">
    <text evidence="2">Belongs to the HDGF family.</text>
</comment>
<feature type="domain" description="PWWP" evidence="6">
    <location>
        <begin position="12"/>
        <end position="62"/>
    </location>
</feature>
<sequence>MGKEKAGKMFNIGDLVFAKVKGYPAWPAKITKYHNKKYNVYFYGTGETANIKIEDLFIYADNKEKFANPKNMKRAKFSDAIDQIESALRGEDSAPIDLPASANDEGNESTMESAPDATAESAASTTATSAESVTAAEGSEQPQQPQPLPKARGAAAAGGGVTTATGRKTKAPPRHVDGDTEDASTDTVDTPPPQKKRVPPEGIASKKSVKKAKPTAAVTPMQKRARHSNVIQNNLLMVYMPTAKCLGINMNYKKPASFDSPAAEQAWMEKSRKEAIELKLKLESGQIDAESMPERIIIEPVRNEIPKQEAVRFIEELIEQEDALFMERDFIQLSQQLRECLGLRRANVGRCLEILEQLKDIELNKLMLLRNPECVDIMRRLRRYVGNLELWKMDISDELEFKEKAQIIRKVSTGIYDGFKALFNPETEPEENFWVDFCEKVKIYKNYTKNINDNLRVSMSENSYQNLVKTKEQNAPASTEVVKN</sequence>
<name>A0A6J1LAC7_DROHY</name>
<keyword evidence="4" id="KW-0539">Nucleus</keyword>
<evidence type="ECO:0000313" key="7">
    <source>
        <dbReference type="Proteomes" id="UP000504633"/>
    </source>
</evidence>
<dbReference type="SMART" id="SM00293">
    <property type="entry name" value="PWWP"/>
    <property type="match status" value="1"/>
</dbReference>
<dbReference type="SUPFAM" id="SSF63748">
    <property type="entry name" value="Tudor/PWWP/MBT"/>
    <property type="match status" value="1"/>
</dbReference>
<comment type="subcellular location">
    <subcellularLocation>
        <location evidence="1">Nucleus</location>
    </subcellularLocation>
</comment>
<proteinExistence type="inferred from homology"/>
<organism evidence="7 8">
    <name type="scientific">Drosophila hydei</name>
    <name type="common">Fruit fly</name>
    <dbReference type="NCBI Taxonomy" id="7224"/>
    <lineage>
        <taxon>Eukaryota</taxon>
        <taxon>Metazoa</taxon>
        <taxon>Ecdysozoa</taxon>
        <taxon>Arthropoda</taxon>
        <taxon>Hexapoda</taxon>
        <taxon>Insecta</taxon>
        <taxon>Pterygota</taxon>
        <taxon>Neoptera</taxon>
        <taxon>Endopterygota</taxon>
        <taxon>Diptera</taxon>
        <taxon>Brachycera</taxon>
        <taxon>Muscomorpha</taxon>
        <taxon>Ephydroidea</taxon>
        <taxon>Drosophilidae</taxon>
        <taxon>Drosophila</taxon>
    </lineage>
</organism>
<dbReference type="Gene3D" id="2.30.30.140">
    <property type="match status" value="1"/>
</dbReference>
<feature type="region of interest" description="Disordered" evidence="5">
    <location>
        <begin position="88"/>
        <end position="225"/>
    </location>
</feature>
<evidence type="ECO:0000256" key="2">
    <source>
        <dbReference type="ARBA" id="ARBA00005309"/>
    </source>
</evidence>
<dbReference type="InterPro" id="IPR036218">
    <property type="entry name" value="HIVI-bd_sf"/>
</dbReference>
<dbReference type="GO" id="GO:0005634">
    <property type="term" value="C:nucleus"/>
    <property type="evidence" value="ECO:0007669"/>
    <property type="project" value="UniProtKB-SubCell"/>
</dbReference>
<dbReference type="Proteomes" id="UP000504633">
    <property type="component" value="Unplaced"/>
</dbReference>
<dbReference type="PANTHER" id="PTHR12550:SF70">
    <property type="entry name" value="JIL-1 ANCHORING AND STABILIZING PROTEIN, ISOFORM A"/>
    <property type="match status" value="1"/>
</dbReference>
<dbReference type="OrthoDB" id="62853at2759"/>
<dbReference type="GeneID" id="111594574"/>
<reference evidence="8" key="1">
    <citation type="submission" date="2025-08" db="UniProtKB">
        <authorList>
            <consortium name="RefSeq"/>
        </authorList>
    </citation>
    <scope>IDENTIFICATION</scope>
    <source>
        <strain evidence="8">15085-1641.00</strain>
        <tissue evidence="8">Whole body</tissue>
    </source>
</reference>
<dbReference type="CTD" id="43576"/>
<dbReference type="OMA" id="EAMIQIE"/>
<keyword evidence="3" id="KW-0175">Coiled coil</keyword>
<dbReference type="PROSITE" id="PS50812">
    <property type="entry name" value="PWWP"/>
    <property type="match status" value="1"/>
</dbReference>
<gene>
    <name evidence="8" type="primary">LOC111594574</name>
</gene>
<dbReference type="SUPFAM" id="SSF140576">
    <property type="entry name" value="HIV integrase-binding domain"/>
    <property type="match status" value="1"/>
</dbReference>
<evidence type="ECO:0000256" key="1">
    <source>
        <dbReference type="ARBA" id="ARBA00004123"/>
    </source>
</evidence>
<evidence type="ECO:0000256" key="3">
    <source>
        <dbReference type="ARBA" id="ARBA00023054"/>
    </source>
</evidence>
<dbReference type="InterPro" id="IPR021567">
    <property type="entry name" value="LEDGF_IBD"/>
</dbReference>
<evidence type="ECO:0000313" key="8">
    <source>
        <dbReference type="RefSeq" id="XP_023163700.1"/>
    </source>
</evidence>
<evidence type="ECO:0000256" key="5">
    <source>
        <dbReference type="SAM" id="MobiDB-lite"/>
    </source>
</evidence>
<protein>
    <submittedName>
        <fullName evidence="8">PC4 and SFRS1-interacting protein</fullName>
    </submittedName>
</protein>
<dbReference type="PANTHER" id="PTHR12550">
    <property type="entry name" value="HEPATOMA-DERIVED GROWTH FACTOR-RELATED"/>
    <property type="match status" value="1"/>
</dbReference>
<dbReference type="InterPro" id="IPR035441">
    <property type="entry name" value="TFIIS/LEDGF_dom_sf"/>
</dbReference>
<dbReference type="AlphaFoldDB" id="A0A6J1LAC7"/>
<dbReference type="InterPro" id="IPR000313">
    <property type="entry name" value="PWWP_dom"/>
</dbReference>
<evidence type="ECO:0000259" key="6">
    <source>
        <dbReference type="PROSITE" id="PS50812"/>
    </source>
</evidence>
<evidence type="ECO:0000256" key="4">
    <source>
        <dbReference type="ARBA" id="ARBA00023242"/>
    </source>
</evidence>
<keyword evidence="7" id="KW-1185">Reference proteome</keyword>
<dbReference type="KEGG" id="dhe:111594574"/>
<dbReference type="Pfam" id="PF11467">
    <property type="entry name" value="LEDGF"/>
    <property type="match status" value="1"/>
</dbReference>